<dbReference type="Proteomes" id="UP000518091">
    <property type="component" value="Unassembled WGS sequence"/>
</dbReference>
<keyword evidence="2" id="KW-0812">Transmembrane</keyword>
<feature type="transmembrane region" description="Helical" evidence="2">
    <location>
        <begin position="215"/>
        <end position="243"/>
    </location>
</feature>
<feature type="transmembrane region" description="Helical" evidence="2">
    <location>
        <begin position="60"/>
        <end position="79"/>
    </location>
</feature>
<keyword evidence="2" id="KW-1133">Transmembrane helix</keyword>
<accession>A0A7W0AE48</accession>
<feature type="transmembrane region" description="Helical" evidence="2">
    <location>
        <begin position="249"/>
        <end position="271"/>
    </location>
</feature>
<evidence type="ECO:0000313" key="6">
    <source>
        <dbReference type="Proteomes" id="UP000814353"/>
    </source>
</evidence>
<feature type="region of interest" description="Disordered" evidence="1">
    <location>
        <begin position="306"/>
        <end position="332"/>
    </location>
</feature>
<name>A0A7W0AE48_9GAMM</name>
<reference evidence="4 6" key="1">
    <citation type="submission" date="2020-05" db="EMBL/GenBank/DDBJ databases">
        <title>Comparative genomic analysis of denitrifying bacteria from Halomonas genus.</title>
        <authorList>
            <person name="Wang L."/>
            <person name="Shao Z."/>
        </authorList>
    </citation>
    <scope>NUCLEOTIDE SEQUENCE [LARGE SCALE GENOMIC DNA]</scope>
    <source>
        <strain evidence="4 6">DSM 17331</strain>
    </source>
</reference>
<dbReference type="RefSeq" id="WP_181515400.1">
    <property type="nucleotide sequence ID" value="NZ_JABFUB010000007.1"/>
</dbReference>
<proteinExistence type="predicted"/>
<dbReference type="AlphaFoldDB" id="A0A7W0AE48"/>
<evidence type="ECO:0000256" key="1">
    <source>
        <dbReference type="SAM" id="MobiDB-lite"/>
    </source>
</evidence>
<dbReference type="EMBL" id="JACEFT010000017">
    <property type="protein sequence ID" value="MBA2779931.1"/>
    <property type="molecule type" value="Genomic_DNA"/>
</dbReference>
<evidence type="ECO:0000256" key="2">
    <source>
        <dbReference type="SAM" id="Phobius"/>
    </source>
</evidence>
<evidence type="ECO:0000313" key="3">
    <source>
        <dbReference type="EMBL" id="MBA2779931.1"/>
    </source>
</evidence>
<evidence type="ECO:0000313" key="5">
    <source>
        <dbReference type="Proteomes" id="UP000518091"/>
    </source>
</evidence>
<dbReference type="Proteomes" id="UP000814353">
    <property type="component" value="Unassembled WGS sequence"/>
</dbReference>
<protein>
    <submittedName>
        <fullName evidence="3">Uncharacterized protein</fullName>
    </submittedName>
</protein>
<keyword evidence="2" id="KW-0472">Membrane</keyword>
<gene>
    <name evidence="3" type="ORF">H1D44_13610</name>
    <name evidence="4" type="ORF">HOP48_10955</name>
</gene>
<sequence length="332" mass="35781">MWDFKVGQALGLMLKTMPFILFRLAVYFGVALAYVLMTGVGAGVGWGIGGFGDAGFRAASTFWGGVVGFGIVGAIMYVLREYLLYMVKAGHIAVLVELLDGKPLPEGRGQISHASVVVKERFGQASLLFGVDQLIKGVLRAITGLVRGVFRLLPIPGAQQFLRLIQLFLRIAVGFIDEVILAYCIRTRSDNAWASSRDALVLYGQNAKPMFKNAAWLALIVYGLSFVIFLIMLAPAALVAYLIPGGWSATGVIVALLFAWSVKVAVLEPFAVTCMMQAYFKTIEGQQPDPEWDAKLERLSGKFRQLKGHAGGSQTPAPTEGAAATPERSSGT</sequence>
<evidence type="ECO:0000313" key="4">
    <source>
        <dbReference type="EMBL" id="MCG6662065.1"/>
    </source>
</evidence>
<keyword evidence="6" id="KW-1185">Reference proteome</keyword>
<feature type="transmembrane region" description="Helical" evidence="2">
    <location>
        <begin position="20"/>
        <end position="48"/>
    </location>
</feature>
<feature type="compositionally biased region" description="Low complexity" evidence="1">
    <location>
        <begin position="315"/>
        <end position="332"/>
    </location>
</feature>
<reference evidence="3 5" key="2">
    <citation type="submission" date="2020-07" db="EMBL/GenBank/DDBJ databases">
        <title>Identification of Halomonas strains.</title>
        <authorList>
            <person name="Xiao Z."/>
            <person name="Shen J."/>
        </authorList>
    </citation>
    <scope>NUCLEOTIDE SEQUENCE [LARGE SCALE GENOMIC DNA]</scope>
    <source>
        <strain evidence="3 5">DSM 17331</strain>
    </source>
</reference>
<dbReference type="EMBL" id="JABFUB010000007">
    <property type="protein sequence ID" value="MCG6662065.1"/>
    <property type="molecule type" value="Genomic_DNA"/>
</dbReference>
<comment type="caution">
    <text evidence="3">The sequence shown here is derived from an EMBL/GenBank/DDBJ whole genome shotgun (WGS) entry which is preliminary data.</text>
</comment>
<organism evidence="3 5">
    <name type="scientific">Billgrantia kenyensis</name>
    <dbReference type="NCBI Taxonomy" id="321266"/>
    <lineage>
        <taxon>Bacteria</taxon>
        <taxon>Pseudomonadati</taxon>
        <taxon>Pseudomonadota</taxon>
        <taxon>Gammaproteobacteria</taxon>
        <taxon>Oceanospirillales</taxon>
        <taxon>Halomonadaceae</taxon>
        <taxon>Billgrantia</taxon>
    </lineage>
</organism>